<protein>
    <submittedName>
        <fullName evidence="3">Caspase family protein</fullName>
    </submittedName>
</protein>
<gene>
    <name evidence="3" type="ORF">KCG44_08785</name>
</gene>
<sequence>MKRSRLYCCAAAISLFACAPLNAADHALIIGASTFEDPRLSPYALPGAEKDARAMFEAASTLLGADSEITVLSGADATLGAVRAGFARLQARARKGDRVMIYISAHGTQIPALSDMSEQDGLDEILLLADAQPWDRDRRTIPGGLRDDELGAVLAGLRAHGVSVFLAIDSCTAAGTLRRAKTSETHMRPRALPAAALAIPRSTRRGALPDSSGFADARAFAGGGQFVAFTAGASGTAAWDTDTGGLFTGALVAAIHAGGDTFHDVARTMDSHRRARPLRGPEPALSGDLATPWFFTAGSRSLLEGAQALPRVELSARLTLTGQPDCARATDARRVSTNDRILPRHCDRVDVHLQQDDMVRVDAWYLDTGGHYTPLTEPAGYLTGRSGAAPLTFTFITKDPVSGLSMAPGEELLILFRRALGSDSPDAAQIIRFQVEP</sequence>
<evidence type="ECO:0000313" key="3">
    <source>
        <dbReference type="EMBL" id="MBV7256879.1"/>
    </source>
</evidence>
<accession>A0ABS6SER2</accession>
<name>A0ABS6SER2_9SPHN</name>
<dbReference type="EMBL" id="JAGSPA010000003">
    <property type="protein sequence ID" value="MBV7256879.1"/>
    <property type="molecule type" value="Genomic_DNA"/>
</dbReference>
<keyword evidence="1" id="KW-0732">Signal</keyword>
<reference evidence="3 4" key="1">
    <citation type="submission" date="2021-04" db="EMBL/GenBank/DDBJ databases">
        <authorList>
            <person name="Pira H."/>
            <person name="Risdian C."/>
            <person name="Wink J."/>
        </authorList>
    </citation>
    <scope>NUCLEOTIDE SEQUENCE [LARGE SCALE GENOMIC DNA]</scope>
    <source>
        <strain evidence="3 4">WHA3</strain>
    </source>
</reference>
<feature type="chain" id="PRO_5045954275" evidence="1">
    <location>
        <begin position="24"/>
        <end position="437"/>
    </location>
</feature>
<dbReference type="InterPro" id="IPR050452">
    <property type="entry name" value="Metacaspase"/>
</dbReference>
<evidence type="ECO:0000259" key="2">
    <source>
        <dbReference type="Pfam" id="PF00656"/>
    </source>
</evidence>
<dbReference type="Proteomes" id="UP000722336">
    <property type="component" value="Unassembled WGS sequence"/>
</dbReference>
<feature type="domain" description="Peptidase C14 caspase" evidence="2">
    <location>
        <begin position="26"/>
        <end position="265"/>
    </location>
</feature>
<dbReference type="PANTHER" id="PTHR48104:SF30">
    <property type="entry name" value="METACASPASE-1"/>
    <property type="match status" value="1"/>
</dbReference>
<keyword evidence="4" id="KW-1185">Reference proteome</keyword>
<dbReference type="InterPro" id="IPR011600">
    <property type="entry name" value="Pept_C14_caspase"/>
</dbReference>
<dbReference type="PROSITE" id="PS51257">
    <property type="entry name" value="PROKAR_LIPOPROTEIN"/>
    <property type="match status" value="1"/>
</dbReference>
<evidence type="ECO:0000313" key="4">
    <source>
        <dbReference type="Proteomes" id="UP000722336"/>
    </source>
</evidence>
<feature type="signal peptide" evidence="1">
    <location>
        <begin position="1"/>
        <end position="23"/>
    </location>
</feature>
<comment type="caution">
    <text evidence="3">The sequence shown here is derived from an EMBL/GenBank/DDBJ whole genome shotgun (WGS) entry which is preliminary data.</text>
</comment>
<dbReference type="PANTHER" id="PTHR48104">
    <property type="entry name" value="METACASPASE-4"/>
    <property type="match status" value="1"/>
</dbReference>
<proteinExistence type="predicted"/>
<organism evidence="3 4">
    <name type="scientific">Pacificimonas pallii</name>
    <dbReference type="NCBI Taxonomy" id="2827236"/>
    <lineage>
        <taxon>Bacteria</taxon>
        <taxon>Pseudomonadati</taxon>
        <taxon>Pseudomonadota</taxon>
        <taxon>Alphaproteobacteria</taxon>
        <taxon>Sphingomonadales</taxon>
        <taxon>Sphingosinicellaceae</taxon>
        <taxon>Pacificimonas</taxon>
    </lineage>
</organism>
<dbReference type="Pfam" id="PF00656">
    <property type="entry name" value="Peptidase_C14"/>
    <property type="match status" value="1"/>
</dbReference>
<dbReference type="RefSeq" id="WP_218445704.1">
    <property type="nucleotide sequence ID" value="NZ_JAGSPA010000003.1"/>
</dbReference>
<evidence type="ECO:0000256" key="1">
    <source>
        <dbReference type="SAM" id="SignalP"/>
    </source>
</evidence>